<dbReference type="GO" id="GO:0030170">
    <property type="term" value="F:pyridoxal phosphate binding"/>
    <property type="evidence" value="ECO:0007669"/>
    <property type="project" value="InterPro"/>
</dbReference>
<keyword evidence="5" id="KW-0804">Transcription</keyword>
<dbReference type="PANTHER" id="PTHR46577:SF1">
    <property type="entry name" value="HTH-TYPE TRANSCRIPTIONAL REGULATORY PROTEIN GABR"/>
    <property type="match status" value="1"/>
</dbReference>
<dbReference type="Pfam" id="PF00155">
    <property type="entry name" value="Aminotran_1_2"/>
    <property type="match status" value="1"/>
</dbReference>
<evidence type="ECO:0000256" key="2">
    <source>
        <dbReference type="ARBA" id="ARBA00022898"/>
    </source>
</evidence>
<keyword evidence="7" id="KW-0808">Transferase</keyword>
<dbReference type="InterPro" id="IPR015422">
    <property type="entry name" value="PyrdxlP-dep_Trfase_small"/>
</dbReference>
<dbReference type="Pfam" id="PF00392">
    <property type="entry name" value="GntR"/>
    <property type="match status" value="1"/>
</dbReference>
<dbReference type="Proteomes" id="UP000657385">
    <property type="component" value="Unassembled WGS sequence"/>
</dbReference>
<sequence>MVLVISPTQIRRIIEHWQRSGTAYSDLADAIRIAVIDGRIPLGARIPAERVLSSELEISRNTVTTAYRLLRETGYLESRQGAGSFVTIPPDKSRQARSFSWQAASADGDIDFTTATLSAPEPMLVEATWEAAARLGRHTRTAGYDMVGIPALREALADRMTRQGLPTTPDQIMVTAGAQHAWHLLLQHLSRPHDRILLDSPTYPAVLDSIRALRRRTVPVGMSATGWDVDLLDKAIRQTKPAMAYLMPDFHNPTGAVMPRYIRTAIADAARISGTFLVIDETLRDLSLDDTALPAPMSTYGAPNWAITIGSLSKTCWGGLRLGWLRAAPSVISALVGLRGSTDAGNPIITQLIACMLLEKFDELVSQRTAMLTKNRQGLAEALEKHLPGCSFTMPAGGLSLWVDLGARVSSRLALAAPQHGVQLLAGPRFGGEGTLENRTRLPFVHDPATAEEGVRRIAAALRDITPQPAASMVWGTGVMAS</sequence>
<name>A0A931FG94_9ACTN</name>
<dbReference type="CDD" id="cd00609">
    <property type="entry name" value="AAT_like"/>
    <property type="match status" value="1"/>
</dbReference>
<dbReference type="SUPFAM" id="SSF46785">
    <property type="entry name" value="Winged helix' DNA-binding domain"/>
    <property type="match status" value="1"/>
</dbReference>
<dbReference type="EMBL" id="JADPRT010000009">
    <property type="protein sequence ID" value="MBF9070656.1"/>
    <property type="molecule type" value="Genomic_DNA"/>
</dbReference>
<dbReference type="PRINTS" id="PR00035">
    <property type="entry name" value="HTHGNTR"/>
</dbReference>
<dbReference type="InterPro" id="IPR015424">
    <property type="entry name" value="PyrdxlP-dep_Trfase"/>
</dbReference>
<dbReference type="InterPro" id="IPR051446">
    <property type="entry name" value="HTH_trans_reg/aminotransferase"/>
</dbReference>
<dbReference type="CDD" id="cd07377">
    <property type="entry name" value="WHTH_GntR"/>
    <property type="match status" value="1"/>
</dbReference>
<dbReference type="InterPro" id="IPR036388">
    <property type="entry name" value="WH-like_DNA-bd_sf"/>
</dbReference>
<dbReference type="GO" id="GO:0003700">
    <property type="term" value="F:DNA-binding transcription factor activity"/>
    <property type="evidence" value="ECO:0007669"/>
    <property type="project" value="InterPro"/>
</dbReference>
<dbReference type="Gene3D" id="3.40.640.10">
    <property type="entry name" value="Type I PLP-dependent aspartate aminotransferase-like (Major domain)"/>
    <property type="match status" value="1"/>
</dbReference>
<evidence type="ECO:0000256" key="3">
    <source>
        <dbReference type="ARBA" id="ARBA00023015"/>
    </source>
</evidence>
<dbReference type="SUPFAM" id="SSF53383">
    <property type="entry name" value="PLP-dependent transferases"/>
    <property type="match status" value="1"/>
</dbReference>
<keyword evidence="7" id="KW-0032">Aminotransferase</keyword>
<keyword evidence="3" id="KW-0805">Transcription regulation</keyword>
<evidence type="ECO:0000256" key="1">
    <source>
        <dbReference type="ARBA" id="ARBA00005384"/>
    </source>
</evidence>
<organism evidence="7 8">
    <name type="scientific">Streptacidiphilus fuscans</name>
    <dbReference type="NCBI Taxonomy" id="2789292"/>
    <lineage>
        <taxon>Bacteria</taxon>
        <taxon>Bacillati</taxon>
        <taxon>Actinomycetota</taxon>
        <taxon>Actinomycetes</taxon>
        <taxon>Kitasatosporales</taxon>
        <taxon>Streptomycetaceae</taxon>
        <taxon>Streptacidiphilus</taxon>
    </lineage>
</organism>
<evidence type="ECO:0000259" key="6">
    <source>
        <dbReference type="PROSITE" id="PS50949"/>
    </source>
</evidence>
<proteinExistence type="inferred from homology"/>
<dbReference type="Gene3D" id="3.90.1150.10">
    <property type="entry name" value="Aspartate Aminotransferase, domain 1"/>
    <property type="match status" value="1"/>
</dbReference>
<dbReference type="SMART" id="SM00345">
    <property type="entry name" value="HTH_GNTR"/>
    <property type="match status" value="1"/>
</dbReference>
<dbReference type="GO" id="GO:0008483">
    <property type="term" value="F:transaminase activity"/>
    <property type="evidence" value="ECO:0007669"/>
    <property type="project" value="UniProtKB-KW"/>
</dbReference>
<dbReference type="Gene3D" id="1.10.10.10">
    <property type="entry name" value="Winged helix-like DNA-binding domain superfamily/Winged helix DNA-binding domain"/>
    <property type="match status" value="1"/>
</dbReference>
<evidence type="ECO:0000313" key="7">
    <source>
        <dbReference type="EMBL" id="MBF9070656.1"/>
    </source>
</evidence>
<dbReference type="InterPro" id="IPR015421">
    <property type="entry name" value="PyrdxlP-dep_Trfase_major"/>
</dbReference>
<evidence type="ECO:0000313" key="8">
    <source>
        <dbReference type="Proteomes" id="UP000657385"/>
    </source>
</evidence>
<dbReference type="AlphaFoldDB" id="A0A931FG94"/>
<dbReference type="InterPro" id="IPR036390">
    <property type="entry name" value="WH_DNA-bd_sf"/>
</dbReference>
<dbReference type="InterPro" id="IPR000524">
    <property type="entry name" value="Tscrpt_reg_HTH_GntR"/>
</dbReference>
<reference evidence="7" key="1">
    <citation type="submission" date="2020-11" db="EMBL/GenBank/DDBJ databases">
        <title>Isolation and identification of active actinomycetes.</title>
        <authorList>
            <person name="Yu B."/>
        </authorList>
    </citation>
    <scope>NUCLEOTIDE SEQUENCE</scope>
    <source>
        <strain evidence="7">NEAU-YB345</strain>
    </source>
</reference>
<keyword evidence="4" id="KW-0238">DNA-binding</keyword>
<dbReference type="PANTHER" id="PTHR46577">
    <property type="entry name" value="HTH-TYPE TRANSCRIPTIONAL REGULATORY PROTEIN GABR"/>
    <property type="match status" value="1"/>
</dbReference>
<dbReference type="PROSITE" id="PS50949">
    <property type="entry name" value="HTH_GNTR"/>
    <property type="match status" value="1"/>
</dbReference>
<evidence type="ECO:0000256" key="5">
    <source>
        <dbReference type="ARBA" id="ARBA00023163"/>
    </source>
</evidence>
<evidence type="ECO:0000256" key="4">
    <source>
        <dbReference type="ARBA" id="ARBA00023125"/>
    </source>
</evidence>
<protein>
    <submittedName>
        <fullName evidence="7">PLP-dependent aminotransferase family protein</fullName>
    </submittedName>
</protein>
<keyword evidence="8" id="KW-1185">Reference proteome</keyword>
<dbReference type="RefSeq" id="WP_196195830.1">
    <property type="nucleotide sequence ID" value="NZ_JADPRT010000009.1"/>
</dbReference>
<comment type="similarity">
    <text evidence="1">In the C-terminal section; belongs to the class-I pyridoxal-phosphate-dependent aminotransferase family.</text>
</comment>
<dbReference type="GO" id="GO:0003677">
    <property type="term" value="F:DNA binding"/>
    <property type="evidence" value="ECO:0007669"/>
    <property type="project" value="UniProtKB-KW"/>
</dbReference>
<feature type="domain" description="HTH gntR-type" evidence="6">
    <location>
        <begin position="21"/>
        <end position="89"/>
    </location>
</feature>
<dbReference type="InterPro" id="IPR004839">
    <property type="entry name" value="Aminotransferase_I/II_large"/>
</dbReference>
<gene>
    <name evidence="7" type="ORF">I2501_21775</name>
</gene>
<keyword evidence="2" id="KW-0663">Pyridoxal phosphate</keyword>
<comment type="caution">
    <text evidence="7">The sequence shown here is derived from an EMBL/GenBank/DDBJ whole genome shotgun (WGS) entry which is preliminary data.</text>
</comment>
<accession>A0A931FG94</accession>